<proteinExistence type="predicted"/>
<dbReference type="GO" id="GO:0003729">
    <property type="term" value="F:mRNA binding"/>
    <property type="evidence" value="ECO:0007669"/>
    <property type="project" value="TreeGrafter"/>
</dbReference>
<dbReference type="InterPro" id="IPR051229">
    <property type="entry name" value="ALYREF_mRNA_export"/>
</dbReference>
<dbReference type="Pfam" id="PF13865">
    <property type="entry name" value="FoP_duplication"/>
    <property type="match status" value="1"/>
</dbReference>
<reference evidence="5 6" key="1">
    <citation type="journal article" date="2018" name="Mycol. Prog.">
        <title>Coniella lustricola, a new species from submerged detritus.</title>
        <authorList>
            <person name="Raudabaugh D.B."/>
            <person name="Iturriaga T."/>
            <person name="Carver A."/>
            <person name="Mondo S."/>
            <person name="Pangilinan J."/>
            <person name="Lipzen A."/>
            <person name="He G."/>
            <person name="Amirebrahimi M."/>
            <person name="Grigoriev I.V."/>
            <person name="Miller A.N."/>
        </authorList>
    </citation>
    <scope>NUCLEOTIDE SEQUENCE [LARGE SCALE GENOMIC DNA]</scope>
    <source>
        <strain evidence="5 6">B22-T-1</strain>
    </source>
</reference>
<feature type="region of interest" description="Disordered" evidence="3">
    <location>
        <begin position="228"/>
        <end position="248"/>
    </location>
</feature>
<dbReference type="SUPFAM" id="SSF54928">
    <property type="entry name" value="RNA-binding domain, RBD"/>
    <property type="match status" value="1"/>
</dbReference>
<dbReference type="SMART" id="SM00360">
    <property type="entry name" value="RRM"/>
    <property type="match status" value="1"/>
</dbReference>
<name>A0A2T3A951_9PEZI</name>
<gene>
    <name evidence="5" type="ORF">BD289DRAFT_244999</name>
</gene>
<accession>A0A2T3A951</accession>
<feature type="compositionally biased region" description="Basic residues" evidence="3">
    <location>
        <begin position="193"/>
        <end position="207"/>
    </location>
</feature>
<feature type="compositionally biased region" description="Basic residues" evidence="3">
    <location>
        <begin position="23"/>
        <end position="32"/>
    </location>
</feature>
<dbReference type="STRING" id="2025994.A0A2T3A951"/>
<feature type="domain" description="RRM" evidence="4">
    <location>
        <begin position="68"/>
        <end position="151"/>
    </location>
</feature>
<dbReference type="PROSITE" id="PS50102">
    <property type="entry name" value="RRM"/>
    <property type="match status" value="1"/>
</dbReference>
<dbReference type="EMBL" id="KZ678434">
    <property type="protein sequence ID" value="PSR87045.1"/>
    <property type="molecule type" value="Genomic_DNA"/>
</dbReference>
<dbReference type="InterPro" id="IPR035979">
    <property type="entry name" value="RBD_domain_sf"/>
</dbReference>
<organism evidence="5 6">
    <name type="scientific">Coniella lustricola</name>
    <dbReference type="NCBI Taxonomy" id="2025994"/>
    <lineage>
        <taxon>Eukaryota</taxon>
        <taxon>Fungi</taxon>
        <taxon>Dikarya</taxon>
        <taxon>Ascomycota</taxon>
        <taxon>Pezizomycotina</taxon>
        <taxon>Sordariomycetes</taxon>
        <taxon>Sordariomycetidae</taxon>
        <taxon>Diaporthales</taxon>
        <taxon>Schizoparmaceae</taxon>
        <taxon>Coniella</taxon>
    </lineage>
</organism>
<dbReference type="GO" id="GO:0005634">
    <property type="term" value="C:nucleus"/>
    <property type="evidence" value="ECO:0007669"/>
    <property type="project" value="TreeGrafter"/>
</dbReference>
<sequence>MSTKLNQSLEEILKTNRAAGRGRGGHARRSTRPAKVAAPTGGVKKNVKPAGKTTKQAPNKAAKGPRGSQIQMSNLPKDVSETQIKEYFAELNKDTKKGPVGTVVKLESFSSGSRNMFQVAFRQSDGAYKALERLKDIKIDNKPIDVKILVSGDAIPEPPTLSQRVTNAPKPTAIKAAPKAKKAAVAGGGKDGKKGRGGRAKNARPAKKTADELDAEMADYFDAAKASAEGAGGAAGGNGDAQMEDEIM</sequence>
<dbReference type="Pfam" id="PF00076">
    <property type="entry name" value="RRM_1"/>
    <property type="match status" value="1"/>
</dbReference>
<dbReference type="OrthoDB" id="346839at2759"/>
<protein>
    <recommendedName>
        <fullName evidence="4">RRM domain-containing protein</fullName>
    </recommendedName>
</protein>
<dbReference type="FunCoup" id="A0A2T3A951">
    <property type="interactions" value="990"/>
</dbReference>
<dbReference type="AlphaFoldDB" id="A0A2T3A951"/>
<evidence type="ECO:0000256" key="3">
    <source>
        <dbReference type="SAM" id="MobiDB-lite"/>
    </source>
</evidence>
<evidence type="ECO:0000259" key="4">
    <source>
        <dbReference type="PROSITE" id="PS50102"/>
    </source>
</evidence>
<feature type="compositionally biased region" description="Low complexity" evidence="3">
    <location>
        <begin position="168"/>
        <end position="177"/>
    </location>
</feature>
<dbReference type="Proteomes" id="UP000241462">
    <property type="component" value="Unassembled WGS sequence"/>
</dbReference>
<dbReference type="InterPro" id="IPR012677">
    <property type="entry name" value="Nucleotide-bd_a/b_plait_sf"/>
</dbReference>
<keyword evidence="6" id="KW-1185">Reference proteome</keyword>
<feature type="region of interest" description="Disordered" evidence="3">
    <location>
        <begin position="155"/>
        <end position="211"/>
    </location>
</feature>
<evidence type="ECO:0000313" key="5">
    <source>
        <dbReference type="EMBL" id="PSR87045.1"/>
    </source>
</evidence>
<feature type="compositionally biased region" description="Gly residues" evidence="3">
    <location>
        <begin position="230"/>
        <end position="239"/>
    </location>
</feature>
<feature type="region of interest" description="Disordered" evidence="3">
    <location>
        <begin position="1"/>
        <end position="78"/>
    </location>
</feature>
<dbReference type="Gene3D" id="3.30.70.330">
    <property type="match status" value="1"/>
</dbReference>
<dbReference type="SMART" id="SM01218">
    <property type="entry name" value="FoP_duplication"/>
    <property type="match status" value="1"/>
</dbReference>
<dbReference type="InParanoid" id="A0A2T3A951"/>
<dbReference type="InterPro" id="IPR025715">
    <property type="entry name" value="FoP_C"/>
</dbReference>
<dbReference type="PANTHER" id="PTHR19965:SF35">
    <property type="entry name" value="RNA ANNEALING PROTEIN YRA1"/>
    <property type="match status" value="1"/>
</dbReference>
<dbReference type="InterPro" id="IPR000504">
    <property type="entry name" value="RRM_dom"/>
</dbReference>
<evidence type="ECO:0000256" key="1">
    <source>
        <dbReference type="ARBA" id="ARBA00022884"/>
    </source>
</evidence>
<evidence type="ECO:0000313" key="6">
    <source>
        <dbReference type="Proteomes" id="UP000241462"/>
    </source>
</evidence>
<evidence type="ECO:0000256" key="2">
    <source>
        <dbReference type="PROSITE-ProRule" id="PRU00176"/>
    </source>
</evidence>
<dbReference type="PANTHER" id="PTHR19965">
    <property type="entry name" value="RNA AND EXPORT FACTOR BINDING PROTEIN"/>
    <property type="match status" value="1"/>
</dbReference>
<keyword evidence="1 2" id="KW-0694">RNA-binding</keyword>